<proteinExistence type="predicted"/>
<feature type="region of interest" description="Disordered" evidence="1">
    <location>
        <begin position="1"/>
        <end position="32"/>
    </location>
</feature>
<feature type="compositionally biased region" description="Basic residues" evidence="1">
    <location>
        <begin position="1"/>
        <end position="10"/>
    </location>
</feature>
<dbReference type="EMBL" id="GBXM01008537">
    <property type="protein sequence ID" value="JAI00041.1"/>
    <property type="molecule type" value="Transcribed_RNA"/>
</dbReference>
<evidence type="ECO:0000313" key="2">
    <source>
        <dbReference type="EMBL" id="JAI00041.1"/>
    </source>
</evidence>
<protein>
    <submittedName>
        <fullName evidence="2">Uncharacterized protein</fullName>
    </submittedName>
</protein>
<accession>A0A0E9XDX4</accession>
<sequence length="32" mass="3737">MSMRRYRPYSRPRSAGSCSASQPQPWLWPPCP</sequence>
<dbReference type="AlphaFoldDB" id="A0A0E9XDX4"/>
<organism evidence="2">
    <name type="scientific">Anguilla anguilla</name>
    <name type="common">European freshwater eel</name>
    <name type="synonym">Muraena anguilla</name>
    <dbReference type="NCBI Taxonomy" id="7936"/>
    <lineage>
        <taxon>Eukaryota</taxon>
        <taxon>Metazoa</taxon>
        <taxon>Chordata</taxon>
        <taxon>Craniata</taxon>
        <taxon>Vertebrata</taxon>
        <taxon>Euteleostomi</taxon>
        <taxon>Actinopterygii</taxon>
        <taxon>Neopterygii</taxon>
        <taxon>Teleostei</taxon>
        <taxon>Anguilliformes</taxon>
        <taxon>Anguillidae</taxon>
        <taxon>Anguilla</taxon>
    </lineage>
</organism>
<reference evidence="2" key="2">
    <citation type="journal article" date="2015" name="Fish Shellfish Immunol.">
        <title>Early steps in the European eel (Anguilla anguilla)-Vibrio vulnificus interaction in the gills: Role of the RtxA13 toxin.</title>
        <authorList>
            <person name="Callol A."/>
            <person name="Pajuelo D."/>
            <person name="Ebbesson L."/>
            <person name="Teles M."/>
            <person name="MacKenzie S."/>
            <person name="Amaro C."/>
        </authorList>
    </citation>
    <scope>NUCLEOTIDE SEQUENCE</scope>
</reference>
<evidence type="ECO:0000256" key="1">
    <source>
        <dbReference type="SAM" id="MobiDB-lite"/>
    </source>
</evidence>
<reference evidence="2" key="1">
    <citation type="submission" date="2014-11" db="EMBL/GenBank/DDBJ databases">
        <authorList>
            <person name="Amaro Gonzalez C."/>
        </authorList>
    </citation>
    <scope>NUCLEOTIDE SEQUENCE</scope>
</reference>
<name>A0A0E9XDX4_ANGAN</name>